<evidence type="ECO:0000313" key="2">
    <source>
        <dbReference type="Proteomes" id="UP000525078"/>
    </source>
</evidence>
<dbReference type="AlphaFoldDB" id="A0A7J6E4P5"/>
<name>A0A7J6E4P5_CANSA</name>
<reference evidence="1 2" key="1">
    <citation type="journal article" date="2020" name="bioRxiv">
        <title>Sequence and annotation of 42 cannabis genomes reveals extensive copy number variation in cannabinoid synthesis and pathogen resistance genes.</title>
        <authorList>
            <person name="Mckernan K.J."/>
            <person name="Helbert Y."/>
            <person name="Kane L.T."/>
            <person name="Ebling H."/>
            <person name="Zhang L."/>
            <person name="Liu B."/>
            <person name="Eaton Z."/>
            <person name="Mclaughlin S."/>
            <person name="Kingan S."/>
            <person name="Baybayan P."/>
            <person name="Concepcion G."/>
            <person name="Jordan M."/>
            <person name="Riva A."/>
            <person name="Barbazuk W."/>
            <person name="Harkins T."/>
        </authorList>
    </citation>
    <scope>NUCLEOTIDE SEQUENCE [LARGE SCALE GENOMIC DNA]</scope>
    <source>
        <strain evidence="2">cv. Jamaican Lion 4</strain>
        <tissue evidence="1">Leaf</tissue>
    </source>
</reference>
<organism evidence="1 2">
    <name type="scientific">Cannabis sativa</name>
    <name type="common">Hemp</name>
    <name type="synonym">Marijuana</name>
    <dbReference type="NCBI Taxonomy" id="3483"/>
    <lineage>
        <taxon>Eukaryota</taxon>
        <taxon>Viridiplantae</taxon>
        <taxon>Streptophyta</taxon>
        <taxon>Embryophyta</taxon>
        <taxon>Tracheophyta</taxon>
        <taxon>Spermatophyta</taxon>
        <taxon>Magnoliopsida</taxon>
        <taxon>eudicotyledons</taxon>
        <taxon>Gunneridae</taxon>
        <taxon>Pentapetalae</taxon>
        <taxon>rosids</taxon>
        <taxon>fabids</taxon>
        <taxon>Rosales</taxon>
        <taxon>Cannabaceae</taxon>
        <taxon>Cannabis</taxon>
    </lineage>
</organism>
<gene>
    <name evidence="1" type="ORF">F8388_026362</name>
</gene>
<dbReference type="Proteomes" id="UP000525078">
    <property type="component" value="Unassembled WGS sequence"/>
</dbReference>
<comment type="caution">
    <text evidence="1">The sequence shown here is derived from an EMBL/GenBank/DDBJ whole genome shotgun (WGS) entry which is preliminary data.</text>
</comment>
<evidence type="ECO:0000313" key="1">
    <source>
        <dbReference type="EMBL" id="KAF4352820.1"/>
    </source>
</evidence>
<accession>A0A7J6E4P5</accession>
<proteinExistence type="predicted"/>
<dbReference type="EMBL" id="JAATIP010000305">
    <property type="protein sequence ID" value="KAF4352820.1"/>
    <property type="molecule type" value="Genomic_DNA"/>
</dbReference>
<protein>
    <submittedName>
        <fullName evidence="1">Uncharacterized protein</fullName>
    </submittedName>
</protein>
<sequence>MVAGRRQSKRTKGLEWIQLHPISSTSKTVIPKSWFPLTRDSPSFTFFSRYFCRYTLNAYSVSRTNSHFVSLASWSAAAAGAAFTEDHVTGSNKNIEIKHPENISFGTTELELAQSVKDSSNCQVKIREEIDRLKLDCLQRKEENSKEITGNGH</sequence>